<accession>A0A9D4UP27</accession>
<dbReference type="PANTHER" id="PTHR31282">
    <property type="entry name" value="WRKY TRANSCRIPTION FACTOR 21-RELATED"/>
    <property type="match status" value="1"/>
</dbReference>
<evidence type="ECO:0000313" key="7">
    <source>
        <dbReference type="EMBL" id="KAI5071475.1"/>
    </source>
</evidence>
<reference evidence="7" key="1">
    <citation type="submission" date="2021-01" db="EMBL/GenBank/DDBJ databases">
        <title>Adiantum capillus-veneris genome.</title>
        <authorList>
            <person name="Fang Y."/>
            <person name="Liao Q."/>
        </authorList>
    </citation>
    <scope>NUCLEOTIDE SEQUENCE</scope>
    <source>
        <strain evidence="7">H3</strain>
        <tissue evidence="7">Leaf</tissue>
    </source>
</reference>
<keyword evidence="8" id="KW-1185">Reference proteome</keyword>
<comment type="subcellular location">
    <subcellularLocation>
        <location evidence="1">Nucleus</location>
    </subcellularLocation>
</comment>
<dbReference type="InterPro" id="IPR003657">
    <property type="entry name" value="WRKY_dom"/>
</dbReference>
<dbReference type="AlphaFoldDB" id="A0A9D4UP27"/>
<proteinExistence type="predicted"/>
<dbReference type="Proteomes" id="UP000886520">
    <property type="component" value="Chromosome 13"/>
</dbReference>
<dbReference type="GO" id="GO:0003700">
    <property type="term" value="F:DNA-binding transcription factor activity"/>
    <property type="evidence" value="ECO:0007669"/>
    <property type="project" value="InterPro"/>
</dbReference>
<evidence type="ECO:0000313" key="8">
    <source>
        <dbReference type="Proteomes" id="UP000886520"/>
    </source>
</evidence>
<dbReference type="SMART" id="SM00774">
    <property type="entry name" value="WRKY"/>
    <property type="match status" value="1"/>
</dbReference>
<dbReference type="GO" id="GO:0005634">
    <property type="term" value="C:nucleus"/>
    <property type="evidence" value="ECO:0007669"/>
    <property type="project" value="UniProtKB-SubCell"/>
</dbReference>
<dbReference type="SUPFAM" id="SSF118290">
    <property type="entry name" value="WRKY DNA-binding domain"/>
    <property type="match status" value="1"/>
</dbReference>
<sequence>MACTLELQVKEAAQAGLESGHRFVHIMLQQEPSKFTCMSQDGSLVATDVVSNFRKVVSLLSTKGHARVKRGPSKLEGVSVCDLEDGCMGTLHRRLNAGGGAYDSISADVNAGFVYGGHIQSQVPIPVPQNGGMDALVKWRSQLMGQHVLHAQPFLHGQPFTVPYDGVTTSFLSLDNSISCSPLSSTRSFLSSLSMDGSVSNQSFSQFQDRSASKRKCFSKGDVGEAKCLISGRCHCSKRRKSRVRRVIKVPAISTKLADIPADDYHWRKYGQKPIKGSPHPRGYYKCSSVRGCPARKHVERSLDEPTMLIVTYEGDHNHPQVVQGGGGFNVPLGLL</sequence>
<dbReference type="Pfam" id="PF03106">
    <property type="entry name" value="WRKY"/>
    <property type="match status" value="1"/>
</dbReference>
<evidence type="ECO:0000256" key="3">
    <source>
        <dbReference type="ARBA" id="ARBA00023125"/>
    </source>
</evidence>
<evidence type="ECO:0000259" key="6">
    <source>
        <dbReference type="PROSITE" id="PS50811"/>
    </source>
</evidence>
<keyword evidence="2" id="KW-0805">Transcription regulation</keyword>
<dbReference type="InterPro" id="IPR044810">
    <property type="entry name" value="WRKY_plant"/>
</dbReference>
<evidence type="ECO:0000256" key="2">
    <source>
        <dbReference type="ARBA" id="ARBA00023015"/>
    </source>
</evidence>
<evidence type="ECO:0000256" key="5">
    <source>
        <dbReference type="ARBA" id="ARBA00023242"/>
    </source>
</evidence>
<dbReference type="InterPro" id="IPR036576">
    <property type="entry name" value="WRKY_dom_sf"/>
</dbReference>
<dbReference type="InterPro" id="IPR018872">
    <property type="entry name" value="Zn-cluster-dom"/>
</dbReference>
<dbReference type="GO" id="GO:0043565">
    <property type="term" value="F:sequence-specific DNA binding"/>
    <property type="evidence" value="ECO:0007669"/>
    <property type="project" value="InterPro"/>
</dbReference>
<comment type="caution">
    <text evidence="7">The sequence shown here is derived from an EMBL/GenBank/DDBJ whole genome shotgun (WGS) entry which is preliminary data.</text>
</comment>
<dbReference type="PROSITE" id="PS50811">
    <property type="entry name" value="WRKY"/>
    <property type="match status" value="1"/>
</dbReference>
<dbReference type="Pfam" id="PF10533">
    <property type="entry name" value="Plant_zn_clust"/>
    <property type="match status" value="1"/>
</dbReference>
<feature type="domain" description="WRKY" evidence="6">
    <location>
        <begin position="256"/>
        <end position="322"/>
    </location>
</feature>
<protein>
    <recommendedName>
        <fullName evidence="6">WRKY domain-containing protein</fullName>
    </recommendedName>
</protein>
<evidence type="ECO:0000256" key="1">
    <source>
        <dbReference type="ARBA" id="ARBA00004123"/>
    </source>
</evidence>
<gene>
    <name evidence="7" type="ORF">GOP47_0013726</name>
</gene>
<dbReference type="EMBL" id="JABFUD020000013">
    <property type="protein sequence ID" value="KAI5071475.1"/>
    <property type="molecule type" value="Genomic_DNA"/>
</dbReference>
<dbReference type="OrthoDB" id="1918969at2759"/>
<dbReference type="FunFam" id="2.20.25.80:FF:000004">
    <property type="entry name" value="WRKY transcription factor 65"/>
    <property type="match status" value="1"/>
</dbReference>
<keyword evidence="4" id="KW-0804">Transcription</keyword>
<organism evidence="7 8">
    <name type="scientific">Adiantum capillus-veneris</name>
    <name type="common">Maidenhair fern</name>
    <dbReference type="NCBI Taxonomy" id="13818"/>
    <lineage>
        <taxon>Eukaryota</taxon>
        <taxon>Viridiplantae</taxon>
        <taxon>Streptophyta</taxon>
        <taxon>Embryophyta</taxon>
        <taxon>Tracheophyta</taxon>
        <taxon>Polypodiopsida</taxon>
        <taxon>Polypodiidae</taxon>
        <taxon>Polypodiales</taxon>
        <taxon>Pteridineae</taxon>
        <taxon>Pteridaceae</taxon>
        <taxon>Vittarioideae</taxon>
        <taxon>Adiantum</taxon>
    </lineage>
</organism>
<keyword evidence="3" id="KW-0238">DNA-binding</keyword>
<name>A0A9D4UP27_ADICA</name>
<evidence type="ECO:0000256" key="4">
    <source>
        <dbReference type="ARBA" id="ARBA00023163"/>
    </source>
</evidence>
<dbReference type="Gene3D" id="2.20.25.80">
    <property type="entry name" value="WRKY domain"/>
    <property type="match status" value="1"/>
</dbReference>
<keyword evidence="5" id="KW-0539">Nucleus</keyword>